<evidence type="ECO:0000256" key="22">
    <source>
        <dbReference type="PROSITE-ProRule" id="PRU00192"/>
    </source>
</evidence>
<keyword evidence="16" id="KW-0395">Inflammatory response</keyword>
<evidence type="ECO:0000313" key="27">
    <source>
        <dbReference type="EMBL" id="NXL62151.1"/>
    </source>
</evidence>
<dbReference type="GO" id="GO:0007155">
    <property type="term" value="P:cell adhesion"/>
    <property type="evidence" value="ECO:0007669"/>
    <property type="project" value="UniProtKB-KW"/>
</dbReference>
<dbReference type="InterPro" id="IPR036028">
    <property type="entry name" value="SH3-like_dom_sf"/>
</dbReference>
<sequence>CLSFCLQCKEFTFHTGYEVLIQRLLDGRKMCKDVEDLLKQRAQAEERYGKELIQIARKAGGQTEINTLKAAFERLKQQIESIGNSHIQLAVMLRDELKGIEEFRERQKEQRKKYESAMERMQKSKLSHYKKTMESKKTYEQKCKEADEAEQLFERISASGNQKQTEKSQNKAKQCRDAANEAENTYKQNIEQLDKVRIEWEKEHIKTCEVFQLQECDRITILRNSLWVHCNQLSMQCVKDDELYEEVRVSLENCVVESDIDYFIKTKMTGTQPPDAIGYENYYSRESNRSNSSPTQSCGMMKRFSGLLHGSSKNNTESATPSAPPLGMPLQEISLADKTDGVYASIFVNEQAGITSQDYRVLYDYTAQNTDELDISEGDIVVVIEENEDGWWTAERNGQRGFVPGSYLEKL</sequence>
<gene>
    <name evidence="27" type="primary">Pstpip1</name>
    <name evidence="27" type="ORF">CHOACU_R07084</name>
</gene>
<dbReference type="PANTHER" id="PTHR23065">
    <property type="entry name" value="PROLINE-SERINE-THREONINE PHOSPHATASE INTERACTING PROTEIN 1"/>
    <property type="match status" value="1"/>
</dbReference>
<dbReference type="InterPro" id="IPR031160">
    <property type="entry name" value="F_BAR_dom"/>
</dbReference>
<keyword evidence="13" id="KW-0130">Cell adhesion</keyword>
<keyword evidence="28" id="KW-1185">Reference proteome</keyword>
<dbReference type="SMART" id="SM00326">
    <property type="entry name" value="SH3"/>
    <property type="match status" value="1"/>
</dbReference>
<reference evidence="27 28" key="1">
    <citation type="submission" date="2019-09" db="EMBL/GenBank/DDBJ databases">
        <title>Bird 10,000 Genomes (B10K) Project - Family phase.</title>
        <authorList>
            <person name="Zhang G."/>
        </authorList>
    </citation>
    <scope>NUCLEOTIDE SEQUENCE [LARGE SCALE GENOMIC DNA]</scope>
    <source>
        <strain evidence="27">B10K-DU-008-62</strain>
        <tissue evidence="27">Mixed tissue sample</tissue>
    </source>
</reference>
<dbReference type="CDD" id="cd11824">
    <property type="entry name" value="SH3_PSTPIP1"/>
    <property type="match status" value="1"/>
</dbReference>
<evidence type="ECO:0000256" key="3">
    <source>
        <dbReference type="ARBA" id="ARBA00004510"/>
    </source>
</evidence>
<dbReference type="GO" id="GO:0001931">
    <property type="term" value="C:uropod"/>
    <property type="evidence" value="ECO:0007669"/>
    <property type="project" value="UniProtKB-SubCell"/>
</dbReference>
<keyword evidence="11" id="KW-0399">Innate immunity</keyword>
<evidence type="ECO:0000256" key="7">
    <source>
        <dbReference type="ARBA" id="ARBA00022475"/>
    </source>
</evidence>
<dbReference type="SUPFAM" id="SSF103657">
    <property type="entry name" value="BAR/IMD domain-like"/>
    <property type="match status" value="1"/>
</dbReference>
<evidence type="ECO:0000256" key="14">
    <source>
        <dbReference type="ARBA" id="ARBA00023054"/>
    </source>
</evidence>
<dbReference type="FunFam" id="1.20.1270.60:FF:000037">
    <property type="entry name" value="Proline-serine-threonine phosphatase interacting protein 1"/>
    <property type="match status" value="1"/>
</dbReference>
<dbReference type="PROSITE" id="PS50002">
    <property type="entry name" value="SH3"/>
    <property type="match status" value="1"/>
</dbReference>
<dbReference type="PANTHER" id="PTHR23065:SF51">
    <property type="entry name" value="PROLINE-SERINE-THREONINE PHOSPHATASE-INTERACTING PROTEIN 1"/>
    <property type="match status" value="1"/>
</dbReference>
<proteinExistence type="predicted"/>
<evidence type="ECO:0000313" key="28">
    <source>
        <dbReference type="Proteomes" id="UP000568556"/>
    </source>
</evidence>
<feature type="domain" description="F-BAR" evidence="26">
    <location>
        <begin position="2"/>
        <end position="259"/>
    </location>
</feature>
<keyword evidence="14 23" id="KW-0175">Coiled coil</keyword>
<dbReference type="EMBL" id="VXAQ01000499">
    <property type="protein sequence ID" value="NXL62151.1"/>
    <property type="molecule type" value="Genomic_DNA"/>
</dbReference>
<dbReference type="InterPro" id="IPR030777">
    <property type="entry name" value="PSTPIP1_SH3"/>
</dbReference>
<dbReference type="GO" id="GO:0006954">
    <property type="term" value="P:inflammatory response"/>
    <property type="evidence" value="ECO:0007669"/>
    <property type="project" value="UniProtKB-KW"/>
</dbReference>
<dbReference type="AlphaFoldDB" id="A0A7L0U582"/>
<evidence type="ECO:0000256" key="8">
    <source>
        <dbReference type="ARBA" id="ARBA00022490"/>
    </source>
</evidence>
<comment type="function">
    <text evidence="19">Involved in regulation of the actin cytoskeleton. May regulate WAS actin-bundling activity. Bridges the interaction between ABL1 and PTPN18 leading to ABL1 dephosphorylation. May play a role as a scaffold protein between PTPN12 and WAS and allow PTPN12 to dephosphorylate WAS. Has the potential to physically couple CD2 and CD2AP to WAS. Acts downstream of CD2 and CD2AP to recruit WAS to the T-cell:APC contact site so as to promote the actin polymerization required for synapse induction during T-cell activation. Down-regulates CD2-stimulated adhesion through the coupling of PTPN12 to CD2. Also has a role in innate immunity and the inflammatory response. Recruited to inflammasomes by MEFV. Induces formation of pyroptosomes, large supramolecular structures composed of oligomerized PYCARD dimers which form prior to inflammatory apoptosis. Binding to MEFV allows MEFV to bind to PYCARD and facilitates pyroptosome formation. Regulates endocytosis and cell migration in neutrophils.</text>
</comment>
<comment type="subcellular location">
    <subcellularLocation>
        <location evidence="1">Cell membrane</location>
        <topology evidence="1">Peripheral membrane protein</topology>
    </subcellularLocation>
    <subcellularLocation>
        <location evidence="3">Cell projection</location>
        <location evidence="3">Lamellipodium</location>
    </subcellularLocation>
    <subcellularLocation>
        <location evidence="20">Cell projection</location>
        <location evidence="20">Uropodium</location>
    </subcellularLocation>
    <subcellularLocation>
        <location evidence="5">Cleavage furrow</location>
    </subcellularLocation>
    <subcellularLocation>
        <location evidence="2">Cytoplasm</location>
        <location evidence="2">Cytoskeleton</location>
    </subcellularLocation>
    <subcellularLocation>
        <location evidence="4">Cytoplasm</location>
        <location evidence="4">Perinuclear region</location>
    </subcellularLocation>
</comment>
<evidence type="ECO:0000256" key="15">
    <source>
        <dbReference type="ARBA" id="ARBA00023136"/>
    </source>
</evidence>
<comment type="caution">
    <text evidence="27">The sequence shown here is derived from an EMBL/GenBank/DDBJ whole genome shotgun (WGS) entry which is preliminary data.</text>
</comment>
<evidence type="ECO:0000256" key="12">
    <source>
        <dbReference type="ARBA" id="ARBA00022859"/>
    </source>
</evidence>
<evidence type="ECO:0000256" key="2">
    <source>
        <dbReference type="ARBA" id="ARBA00004245"/>
    </source>
</evidence>
<dbReference type="GO" id="GO:0048471">
    <property type="term" value="C:perinuclear region of cytoplasm"/>
    <property type="evidence" value="ECO:0007669"/>
    <property type="project" value="UniProtKB-SubCell"/>
</dbReference>
<dbReference type="FunFam" id="2.30.30.40:FF:000150">
    <property type="entry name" value="Proline-serine-threonine phosphatase interacting protein 1"/>
    <property type="match status" value="1"/>
</dbReference>
<accession>A0A7L0U582</accession>
<evidence type="ECO:0000256" key="13">
    <source>
        <dbReference type="ARBA" id="ARBA00022889"/>
    </source>
</evidence>
<dbReference type="InterPro" id="IPR001452">
    <property type="entry name" value="SH3_domain"/>
</dbReference>
<keyword evidence="8" id="KW-0963">Cytoplasm</keyword>
<evidence type="ECO:0000256" key="11">
    <source>
        <dbReference type="ARBA" id="ARBA00022588"/>
    </source>
</evidence>
<dbReference type="Pfam" id="PF00018">
    <property type="entry name" value="SH3_1"/>
    <property type="match status" value="1"/>
</dbReference>
<evidence type="ECO:0000256" key="18">
    <source>
        <dbReference type="ARBA" id="ARBA00023273"/>
    </source>
</evidence>
<evidence type="ECO:0000256" key="5">
    <source>
        <dbReference type="ARBA" id="ARBA00004626"/>
    </source>
</evidence>
<dbReference type="GO" id="GO:0030041">
    <property type="term" value="P:actin filament polymerization"/>
    <property type="evidence" value="ECO:0007669"/>
    <property type="project" value="TreeGrafter"/>
</dbReference>
<evidence type="ECO:0000256" key="24">
    <source>
        <dbReference type="SAM" id="Coils"/>
    </source>
</evidence>
<evidence type="ECO:0000256" key="20">
    <source>
        <dbReference type="ARBA" id="ARBA00060447"/>
    </source>
</evidence>
<feature type="non-terminal residue" evidence="27">
    <location>
        <position position="411"/>
    </location>
</feature>
<feature type="non-terminal residue" evidence="27">
    <location>
        <position position="1"/>
    </location>
</feature>
<keyword evidence="15" id="KW-0472">Membrane</keyword>
<dbReference type="PRINTS" id="PR01887">
    <property type="entry name" value="SPECTRNALPHA"/>
</dbReference>
<keyword evidence="18" id="KW-0966">Cell projection</keyword>
<feature type="coiled-coil region" evidence="24">
    <location>
        <begin position="34"/>
        <end position="199"/>
    </location>
</feature>
<dbReference type="Pfam" id="PF00611">
    <property type="entry name" value="FCH"/>
    <property type="match status" value="1"/>
</dbReference>
<keyword evidence="6 22" id="KW-0728">SH3 domain</keyword>
<keyword evidence="17" id="KW-0206">Cytoskeleton</keyword>
<keyword evidence="10" id="KW-0254">Endocytosis</keyword>
<dbReference type="SMART" id="SM00055">
    <property type="entry name" value="FCH"/>
    <property type="match status" value="1"/>
</dbReference>
<dbReference type="GO" id="GO:0005884">
    <property type="term" value="C:actin filament"/>
    <property type="evidence" value="ECO:0007669"/>
    <property type="project" value="TreeGrafter"/>
</dbReference>
<evidence type="ECO:0000256" key="17">
    <source>
        <dbReference type="ARBA" id="ARBA00023212"/>
    </source>
</evidence>
<evidence type="ECO:0000259" key="26">
    <source>
        <dbReference type="PROSITE" id="PS51741"/>
    </source>
</evidence>
<keyword evidence="7" id="KW-1003">Cell membrane</keyword>
<evidence type="ECO:0000256" key="21">
    <source>
        <dbReference type="ARBA" id="ARBA00071018"/>
    </source>
</evidence>
<feature type="domain" description="SH3" evidence="25">
    <location>
        <begin position="354"/>
        <end position="411"/>
    </location>
</feature>
<dbReference type="Proteomes" id="UP000568556">
    <property type="component" value="Unassembled WGS sequence"/>
</dbReference>
<dbReference type="OrthoDB" id="10255964at2759"/>
<dbReference type="GO" id="GO:0030027">
    <property type="term" value="C:lamellipodium"/>
    <property type="evidence" value="ECO:0007669"/>
    <property type="project" value="UniProtKB-SubCell"/>
</dbReference>
<dbReference type="PRINTS" id="PR00452">
    <property type="entry name" value="SH3DOMAIN"/>
</dbReference>
<organism evidence="27 28">
    <name type="scientific">Chordeiles acutipennis</name>
    <name type="common">Lesser nighthawk</name>
    <name type="synonym">Caprimulgus acutipennis</name>
    <dbReference type="NCBI Taxonomy" id="118183"/>
    <lineage>
        <taxon>Eukaryota</taxon>
        <taxon>Metazoa</taxon>
        <taxon>Chordata</taxon>
        <taxon>Craniata</taxon>
        <taxon>Vertebrata</taxon>
        <taxon>Euteleostomi</taxon>
        <taxon>Archelosauria</taxon>
        <taxon>Archosauria</taxon>
        <taxon>Dinosauria</taxon>
        <taxon>Saurischia</taxon>
        <taxon>Theropoda</taxon>
        <taxon>Coelurosauria</taxon>
        <taxon>Aves</taxon>
        <taxon>Neognathae</taxon>
        <taxon>Neoaves</taxon>
        <taxon>Strisores</taxon>
        <taxon>Caprimulgiformes</taxon>
        <taxon>Caprimulgidae</taxon>
        <taxon>Chordeilinae</taxon>
        <taxon>Chordeiles</taxon>
    </lineage>
</organism>
<dbReference type="GO" id="GO:0032154">
    <property type="term" value="C:cleavage furrow"/>
    <property type="evidence" value="ECO:0007669"/>
    <property type="project" value="UniProtKB-SubCell"/>
</dbReference>
<dbReference type="InterPro" id="IPR027267">
    <property type="entry name" value="AH/BAR_dom_sf"/>
</dbReference>
<dbReference type="PROSITE" id="PS51741">
    <property type="entry name" value="F_BAR"/>
    <property type="match status" value="1"/>
</dbReference>
<dbReference type="GO" id="GO:0006897">
    <property type="term" value="P:endocytosis"/>
    <property type="evidence" value="ECO:0007669"/>
    <property type="project" value="UniProtKB-KW"/>
</dbReference>
<evidence type="ECO:0000256" key="10">
    <source>
        <dbReference type="ARBA" id="ARBA00022583"/>
    </source>
</evidence>
<dbReference type="Gene3D" id="2.30.30.40">
    <property type="entry name" value="SH3 Domains"/>
    <property type="match status" value="1"/>
</dbReference>
<dbReference type="SUPFAM" id="SSF50044">
    <property type="entry name" value="SH3-domain"/>
    <property type="match status" value="1"/>
</dbReference>
<evidence type="ECO:0000256" key="1">
    <source>
        <dbReference type="ARBA" id="ARBA00004202"/>
    </source>
</evidence>
<keyword evidence="12" id="KW-0391">Immunity</keyword>
<evidence type="ECO:0000256" key="23">
    <source>
        <dbReference type="PROSITE-ProRule" id="PRU01077"/>
    </source>
</evidence>
<dbReference type="GO" id="GO:0051015">
    <property type="term" value="F:actin filament binding"/>
    <property type="evidence" value="ECO:0007669"/>
    <property type="project" value="TreeGrafter"/>
</dbReference>
<evidence type="ECO:0000256" key="19">
    <source>
        <dbReference type="ARBA" id="ARBA00057396"/>
    </source>
</evidence>
<evidence type="ECO:0000256" key="9">
    <source>
        <dbReference type="ARBA" id="ARBA00022553"/>
    </source>
</evidence>
<keyword evidence="9" id="KW-0597">Phosphoprotein</keyword>
<evidence type="ECO:0000259" key="25">
    <source>
        <dbReference type="PROSITE" id="PS50002"/>
    </source>
</evidence>
<evidence type="ECO:0000256" key="4">
    <source>
        <dbReference type="ARBA" id="ARBA00004556"/>
    </source>
</evidence>
<evidence type="ECO:0000256" key="6">
    <source>
        <dbReference type="ARBA" id="ARBA00022443"/>
    </source>
</evidence>
<dbReference type="GO" id="GO:0045087">
    <property type="term" value="P:innate immune response"/>
    <property type="evidence" value="ECO:0007669"/>
    <property type="project" value="UniProtKB-KW"/>
</dbReference>
<dbReference type="Gene3D" id="1.20.1270.60">
    <property type="entry name" value="Arfaptin homology (AH) domain/BAR domain"/>
    <property type="match status" value="1"/>
</dbReference>
<evidence type="ECO:0000256" key="16">
    <source>
        <dbReference type="ARBA" id="ARBA00023198"/>
    </source>
</evidence>
<protein>
    <recommendedName>
        <fullName evidence="21">Proline-serine-threonine phosphatase-interacting protein 1</fullName>
    </recommendedName>
</protein>
<dbReference type="InterPro" id="IPR001060">
    <property type="entry name" value="FCH_dom"/>
</dbReference>
<name>A0A7L0U582_CHOAC</name>